<reference evidence="2 3" key="1">
    <citation type="journal article" date="2020" name="Nature">
        <title>Six reference-quality genomes reveal evolution of bat adaptations.</title>
        <authorList>
            <person name="Jebb D."/>
            <person name="Huang Z."/>
            <person name="Pippel M."/>
            <person name="Hughes G.M."/>
            <person name="Lavrichenko K."/>
            <person name="Devanna P."/>
            <person name="Winkler S."/>
            <person name="Jermiin L.S."/>
            <person name="Skirmuntt E.C."/>
            <person name="Katzourakis A."/>
            <person name="Burkitt-Gray L."/>
            <person name="Ray D.A."/>
            <person name="Sullivan K.A.M."/>
            <person name="Roscito J.G."/>
            <person name="Kirilenko B.M."/>
            <person name="Davalos L.M."/>
            <person name="Corthals A.P."/>
            <person name="Power M.L."/>
            <person name="Jones G."/>
            <person name="Ransome R.D."/>
            <person name="Dechmann D.K.N."/>
            <person name="Locatelli A.G."/>
            <person name="Puechmaille S.J."/>
            <person name="Fedrigo O."/>
            <person name="Jarvis E.D."/>
            <person name="Hiller M."/>
            <person name="Vernes S.C."/>
            <person name="Myers E.W."/>
            <person name="Teeling E.C."/>
        </authorList>
    </citation>
    <scope>NUCLEOTIDE SEQUENCE [LARGE SCALE GENOMIC DNA]</scope>
    <source>
        <strain evidence="2">MMyoMyo1</strain>
        <tissue evidence="2">Flight muscle</tissue>
    </source>
</reference>
<accession>A0A7J7YE28</accession>
<name>A0A7J7YE28_MYOMY</name>
<feature type="compositionally biased region" description="Basic and acidic residues" evidence="1">
    <location>
        <begin position="126"/>
        <end position="135"/>
    </location>
</feature>
<organism evidence="2 3">
    <name type="scientific">Myotis myotis</name>
    <name type="common">Greater mouse-eared bat</name>
    <name type="synonym">Vespertilio myotis</name>
    <dbReference type="NCBI Taxonomy" id="51298"/>
    <lineage>
        <taxon>Eukaryota</taxon>
        <taxon>Metazoa</taxon>
        <taxon>Chordata</taxon>
        <taxon>Craniata</taxon>
        <taxon>Vertebrata</taxon>
        <taxon>Euteleostomi</taxon>
        <taxon>Mammalia</taxon>
        <taxon>Eutheria</taxon>
        <taxon>Laurasiatheria</taxon>
        <taxon>Chiroptera</taxon>
        <taxon>Yangochiroptera</taxon>
        <taxon>Vespertilionidae</taxon>
        <taxon>Myotis</taxon>
    </lineage>
</organism>
<proteinExistence type="predicted"/>
<feature type="region of interest" description="Disordered" evidence="1">
    <location>
        <begin position="122"/>
        <end position="203"/>
    </location>
</feature>
<sequence length="203" mass="21385">MQINHPSTTFKPCPPANPSDYVNYPTKMVVSLHMQVSSASGGDGGHGCGLLGPLPAPGSMPSHAHGLPGLSPVREPRPPVPRYACGLPGLSVVGELRPPTPSHACGLPGPCQQRAGGLEDLAEQEAAGHRAEQERGQLGGHGSLCHPSFLITTVETDSREKEVPPPTESARISHWSDSSQRPDNQVSHSSASQTMIAGRWDYD</sequence>
<dbReference type="EMBL" id="JABWUV010000004">
    <property type="protein sequence ID" value="KAF6360179.1"/>
    <property type="molecule type" value="Genomic_DNA"/>
</dbReference>
<keyword evidence="3" id="KW-1185">Reference proteome</keyword>
<evidence type="ECO:0000313" key="3">
    <source>
        <dbReference type="Proteomes" id="UP000527355"/>
    </source>
</evidence>
<gene>
    <name evidence="2" type="ORF">mMyoMyo1_011131</name>
</gene>
<evidence type="ECO:0000313" key="2">
    <source>
        <dbReference type="EMBL" id="KAF6360179.1"/>
    </source>
</evidence>
<protein>
    <submittedName>
        <fullName evidence="2">Uncharacterized protein</fullName>
    </submittedName>
</protein>
<evidence type="ECO:0000256" key="1">
    <source>
        <dbReference type="SAM" id="MobiDB-lite"/>
    </source>
</evidence>
<comment type="caution">
    <text evidence="2">The sequence shown here is derived from an EMBL/GenBank/DDBJ whole genome shotgun (WGS) entry which is preliminary data.</text>
</comment>
<dbReference type="AlphaFoldDB" id="A0A7J7YE28"/>
<feature type="compositionally biased region" description="Polar residues" evidence="1">
    <location>
        <begin position="175"/>
        <end position="195"/>
    </location>
</feature>
<dbReference type="Proteomes" id="UP000527355">
    <property type="component" value="Unassembled WGS sequence"/>
</dbReference>